<dbReference type="RefSeq" id="WP_280142483.1">
    <property type="nucleotide sequence ID" value="NZ_FNHI01000010.1"/>
</dbReference>
<dbReference type="Proteomes" id="UP000199063">
    <property type="component" value="Unassembled WGS sequence"/>
</dbReference>
<protein>
    <submittedName>
        <fullName evidence="2">Uncharacterized protein</fullName>
    </submittedName>
</protein>
<dbReference type="GeneID" id="96657319"/>
<feature type="region of interest" description="Disordered" evidence="1">
    <location>
        <begin position="14"/>
        <end position="41"/>
    </location>
</feature>
<evidence type="ECO:0000256" key="1">
    <source>
        <dbReference type="SAM" id="MobiDB-lite"/>
    </source>
</evidence>
<accession>A0A1G9U9R1</accession>
<evidence type="ECO:0000313" key="3">
    <source>
        <dbReference type="Proteomes" id="UP000199063"/>
    </source>
</evidence>
<evidence type="ECO:0000313" key="2">
    <source>
        <dbReference type="EMBL" id="SDM56562.1"/>
    </source>
</evidence>
<dbReference type="EMBL" id="FNHI01000010">
    <property type="protein sequence ID" value="SDM56562.1"/>
    <property type="molecule type" value="Genomic_DNA"/>
</dbReference>
<keyword evidence="3" id="KW-1185">Reference proteome</keyword>
<proteinExistence type="predicted"/>
<dbReference type="AlphaFoldDB" id="A0A1G9U9R1"/>
<reference evidence="3" key="1">
    <citation type="submission" date="2016-10" db="EMBL/GenBank/DDBJ databases">
        <authorList>
            <person name="Varghese N."/>
            <person name="Submissions S."/>
        </authorList>
    </citation>
    <scope>NUCLEOTIDE SEQUENCE [LARGE SCALE GENOMIC DNA]</scope>
    <source>
        <strain evidence="3">CGMCC 4.7042</strain>
    </source>
</reference>
<gene>
    <name evidence="2" type="ORF">SAMN05444921_11020</name>
</gene>
<organism evidence="2 3">
    <name type="scientific">Streptomyces wuyuanensis</name>
    <dbReference type="NCBI Taxonomy" id="1196353"/>
    <lineage>
        <taxon>Bacteria</taxon>
        <taxon>Bacillati</taxon>
        <taxon>Actinomycetota</taxon>
        <taxon>Actinomycetes</taxon>
        <taxon>Kitasatosporales</taxon>
        <taxon>Streptomycetaceae</taxon>
        <taxon>Streptomyces</taxon>
    </lineage>
</organism>
<name>A0A1G9U9R1_9ACTN</name>
<sequence>MSEWIDPRHAQLVAAWKRTQQPNSRDPEEPRPRRAFVVPQR</sequence>